<dbReference type="KEGG" id="span:AWL63_01520"/>
<proteinExistence type="predicted"/>
<dbReference type="AlphaFoldDB" id="A0A1B3Z606"/>
<evidence type="ECO:0000313" key="2">
    <source>
        <dbReference type="Proteomes" id="UP000094256"/>
    </source>
</evidence>
<dbReference type="EMBL" id="CP014168">
    <property type="protein sequence ID" value="AOH82852.1"/>
    <property type="molecule type" value="Genomic_DNA"/>
</dbReference>
<gene>
    <name evidence="1" type="ORF">AWL63_01520</name>
</gene>
<evidence type="ECO:0000313" key="1">
    <source>
        <dbReference type="EMBL" id="AOH82852.1"/>
    </source>
</evidence>
<protein>
    <submittedName>
        <fullName evidence="1">Uncharacterized protein</fullName>
    </submittedName>
</protein>
<accession>A0A1B3Z606</accession>
<dbReference type="Proteomes" id="UP000094256">
    <property type="component" value="Chromosome"/>
</dbReference>
<dbReference type="STRING" id="1560345.AWL63_01520"/>
<organism evidence="1 2">
    <name type="scientific">Sphingomonas panacis</name>
    <dbReference type="NCBI Taxonomy" id="1560345"/>
    <lineage>
        <taxon>Bacteria</taxon>
        <taxon>Pseudomonadati</taxon>
        <taxon>Pseudomonadota</taxon>
        <taxon>Alphaproteobacteria</taxon>
        <taxon>Sphingomonadales</taxon>
        <taxon>Sphingomonadaceae</taxon>
        <taxon>Sphingomonas</taxon>
    </lineage>
</organism>
<reference evidence="1 2" key="1">
    <citation type="submission" date="2016-01" db="EMBL/GenBank/DDBJ databases">
        <title>Complete genome and mega plasmid sequence of Sphingomonas panacis DCY99 elicits systemic resistance in rice to Xanthomonas oryzae.</title>
        <authorList>
            <person name="Kim Y.J."/>
            <person name="Yang D.C."/>
            <person name="Sing P."/>
        </authorList>
    </citation>
    <scope>NUCLEOTIDE SEQUENCE [LARGE SCALE GENOMIC DNA]</scope>
    <source>
        <strain evidence="1 2">DCY99</strain>
    </source>
</reference>
<sequence length="359" mass="37951">MLPVFSIATPLLASAQGQPPALAIPADKPYRHAPSGLVLPATLDGLPRFSADALAPDHLDEAFNFGTSNSSEDITVFVFRNVTGSVPVWFDRVARVVEHRDTYGGLTVAKPAAAFTPPGQTTASGLIASYRPAHGPYRSTAIAFFPLGPDWYVELRYSSTTIEADAIDARLRGAIDALGWPRKITAQPAAEPIADCTAPLALNGAAKAVKGENAMMSSLSAGLLASVGREAAEKTKDTPPLAPSVWCRDAATYPSLAAQGVYRPRDSSDQYLVALSDAGRGIWVSPDPITALLGKDKEGNAAVWSLTLNDVAVTTAYAGRDRLPPPDQAFAIVNSEPYASRATTWGKKHNVQVNSDSLK</sequence>
<name>A0A1B3Z606_9SPHN</name>
<keyword evidence="2" id="KW-1185">Reference proteome</keyword>